<dbReference type="Ensembl" id="ENSSRHT00000083445.1">
    <property type="protein sequence ID" value="ENSSRHP00000081245.1"/>
    <property type="gene ID" value="ENSSRHG00000040263.1"/>
</dbReference>
<keyword evidence="2" id="KW-0333">Golgi apparatus</keyword>
<evidence type="ECO:0000259" key="3">
    <source>
        <dbReference type="Pfam" id="PF00535"/>
    </source>
</evidence>
<feature type="domain" description="Glycosyltransferase 2-like" evidence="3">
    <location>
        <begin position="111"/>
        <end position="251"/>
    </location>
</feature>
<dbReference type="Gene3D" id="3.90.550.10">
    <property type="entry name" value="Spore Coat Polysaccharide Biosynthesis Protein SpsA, Chain A"/>
    <property type="match status" value="2"/>
</dbReference>
<keyword evidence="2" id="KW-0472">Membrane</keyword>
<dbReference type="GO" id="GO:0006493">
    <property type="term" value="P:protein O-linked glycosylation"/>
    <property type="evidence" value="ECO:0007669"/>
    <property type="project" value="TreeGrafter"/>
</dbReference>
<dbReference type="UniPathway" id="UPA00378"/>
<dbReference type="SUPFAM" id="SSF50370">
    <property type="entry name" value="Ricin B-like lectins"/>
    <property type="match status" value="1"/>
</dbReference>
<comment type="pathway">
    <text evidence="2">Protein modification; protein glycosylation.</text>
</comment>
<comment type="subcellular location">
    <subcellularLocation>
        <location evidence="2">Golgi apparatus membrane</location>
        <topology evidence="2">Single-pass type II membrane protein</topology>
    </subcellularLocation>
</comment>
<dbReference type="InterPro" id="IPR035992">
    <property type="entry name" value="Ricin_B-like_lectins"/>
</dbReference>
<dbReference type="PANTHER" id="PTHR11675:SF130">
    <property type="entry name" value="POLYPEPTIDE N-ACETYLGALACTOSAMINYLTRANSFERASE 5"/>
    <property type="match status" value="1"/>
</dbReference>
<sequence length="440" mass="51677">MKFRKYLRGRGRVLAFVFIASVIWLLFDIAALRISIINDGNQDLKERENDNVKDVLKHPLQKVNIDKKEFLKNRFFNVFLSEQIPIDRAIPDTRPQICSENLVHDDLPSTSVIFCFVDEVWSTLLRSVHSVLNRSPPHLLKEIILVDDCSTKDYLKEQLDVYMSQFPKVRIIRLKERQGLIRARIEGADAATGEVLTFLDSHVECNVGWLEPLLERVYLDRKKVVCPVIEVISDKDMSYMLVDNFQRGVFRWPLVFGWSIWMCGGEIEIIPCSRVGHIFRGDNPYKFPKDRVKTVERNLARVAEVWLDDYKELFYGHGYHHLLDKSVTDIGNLTEQIELRKNLKCKSFKWYLKNVYPDLDTPPSQHFSYTWLRILRQNTSCLAPQEKQIIMEQCDNTKPHLRWMHKSGKALVSTAQNLISRDSKTDKLINKWCECWDRKY</sequence>
<dbReference type="GO" id="GO:0004653">
    <property type="term" value="F:polypeptide N-acetylgalactosaminyltransferase activity"/>
    <property type="evidence" value="ECO:0007669"/>
    <property type="project" value="TreeGrafter"/>
</dbReference>
<dbReference type="Proteomes" id="UP000472270">
    <property type="component" value="Unassembled WGS sequence"/>
</dbReference>
<name>A0A673LWQ3_9TELE</name>
<evidence type="ECO:0000313" key="5">
    <source>
        <dbReference type="Proteomes" id="UP000472270"/>
    </source>
</evidence>
<dbReference type="AlphaFoldDB" id="A0A673LWQ3"/>
<comment type="similarity">
    <text evidence="2">Belongs to the glycosyltransferase 2 family. GalNAc-T subfamily.</text>
</comment>
<dbReference type="GO" id="GO:0030246">
    <property type="term" value="F:carbohydrate binding"/>
    <property type="evidence" value="ECO:0007669"/>
    <property type="project" value="UniProtKB-KW"/>
</dbReference>
<accession>A0A673LWQ3</accession>
<protein>
    <recommendedName>
        <fullName evidence="2">Polypeptide N-acetylgalactosaminyltransferase</fullName>
        <ecNumber evidence="2">2.4.1.-</ecNumber>
    </recommendedName>
    <alternativeName>
        <fullName evidence="2">Protein-UDP acetylgalactosaminyltransferase</fullName>
    </alternativeName>
</protein>
<gene>
    <name evidence="4" type="primary">LOC107734490</name>
</gene>
<proteinExistence type="inferred from homology"/>
<dbReference type="InterPro" id="IPR001173">
    <property type="entry name" value="Glyco_trans_2-like"/>
</dbReference>
<reference evidence="4" key="1">
    <citation type="submission" date="2025-08" db="UniProtKB">
        <authorList>
            <consortium name="Ensembl"/>
        </authorList>
    </citation>
    <scope>IDENTIFICATION</scope>
</reference>
<evidence type="ECO:0000313" key="4">
    <source>
        <dbReference type="Ensembl" id="ENSSRHP00000081245.1"/>
    </source>
</evidence>
<dbReference type="PANTHER" id="PTHR11675">
    <property type="entry name" value="N-ACETYLGALACTOSAMINYLTRANSFERASE"/>
    <property type="match status" value="1"/>
</dbReference>
<dbReference type="EC" id="2.4.1.-" evidence="2"/>
<dbReference type="InterPro" id="IPR029044">
    <property type="entry name" value="Nucleotide-diphossugar_trans"/>
</dbReference>
<evidence type="ECO:0000256" key="1">
    <source>
        <dbReference type="ARBA" id="ARBA00023157"/>
    </source>
</evidence>
<keyword evidence="2" id="KW-0328">Glycosyltransferase</keyword>
<evidence type="ECO:0000256" key="2">
    <source>
        <dbReference type="RuleBase" id="RU361242"/>
    </source>
</evidence>
<comment type="cofactor">
    <cofactor evidence="2">
        <name>Mn(2+)</name>
        <dbReference type="ChEBI" id="CHEBI:29035"/>
    </cofactor>
</comment>
<dbReference type="GO" id="GO:0000139">
    <property type="term" value="C:Golgi membrane"/>
    <property type="evidence" value="ECO:0007669"/>
    <property type="project" value="UniProtKB-SubCell"/>
</dbReference>
<keyword evidence="1 2" id="KW-1015">Disulfide bond</keyword>
<keyword evidence="5" id="KW-1185">Reference proteome</keyword>
<keyword evidence="2" id="KW-0430">Lectin</keyword>
<keyword evidence="2" id="KW-0464">Manganese</keyword>
<keyword evidence="2" id="KW-1133">Transmembrane helix</keyword>
<keyword evidence="2" id="KW-0808">Transferase</keyword>
<organism evidence="4 5">
    <name type="scientific">Sinocyclocheilus rhinocerous</name>
    <dbReference type="NCBI Taxonomy" id="307959"/>
    <lineage>
        <taxon>Eukaryota</taxon>
        <taxon>Metazoa</taxon>
        <taxon>Chordata</taxon>
        <taxon>Craniata</taxon>
        <taxon>Vertebrata</taxon>
        <taxon>Euteleostomi</taxon>
        <taxon>Actinopterygii</taxon>
        <taxon>Neopterygii</taxon>
        <taxon>Teleostei</taxon>
        <taxon>Ostariophysi</taxon>
        <taxon>Cypriniformes</taxon>
        <taxon>Cyprinidae</taxon>
        <taxon>Cyprininae</taxon>
        <taxon>Sinocyclocheilus</taxon>
    </lineage>
</organism>
<dbReference type="Pfam" id="PF00535">
    <property type="entry name" value="Glycos_transf_2"/>
    <property type="match status" value="1"/>
</dbReference>
<feature type="transmembrane region" description="Helical" evidence="2">
    <location>
        <begin position="12"/>
        <end position="32"/>
    </location>
</feature>
<dbReference type="SUPFAM" id="SSF53448">
    <property type="entry name" value="Nucleotide-diphospho-sugar transferases"/>
    <property type="match status" value="1"/>
</dbReference>
<reference evidence="4" key="2">
    <citation type="submission" date="2025-09" db="UniProtKB">
        <authorList>
            <consortium name="Ensembl"/>
        </authorList>
    </citation>
    <scope>IDENTIFICATION</scope>
</reference>
<keyword evidence="2" id="KW-0812">Transmembrane</keyword>